<name>A0AAV9D4R4_ACOCL</name>
<evidence type="ECO:0000256" key="1">
    <source>
        <dbReference type="SAM" id="MobiDB-lite"/>
    </source>
</evidence>
<feature type="region of interest" description="Disordered" evidence="1">
    <location>
        <begin position="62"/>
        <end position="99"/>
    </location>
</feature>
<reference evidence="2" key="2">
    <citation type="submission" date="2023-06" db="EMBL/GenBank/DDBJ databases">
        <authorList>
            <person name="Ma L."/>
            <person name="Liu K.-W."/>
            <person name="Li Z."/>
            <person name="Hsiao Y.-Y."/>
            <person name="Qi Y."/>
            <person name="Fu T."/>
            <person name="Tang G."/>
            <person name="Zhang D."/>
            <person name="Sun W.-H."/>
            <person name="Liu D.-K."/>
            <person name="Li Y."/>
            <person name="Chen G.-Z."/>
            <person name="Liu X.-D."/>
            <person name="Liao X.-Y."/>
            <person name="Jiang Y.-T."/>
            <person name="Yu X."/>
            <person name="Hao Y."/>
            <person name="Huang J."/>
            <person name="Zhao X.-W."/>
            <person name="Ke S."/>
            <person name="Chen Y.-Y."/>
            <person name="Wu W.-L."/>
            <person name="Hsu J.-L."/>
            <person name="Lin Y.-F."/>
            <person name="Huang M.-D."/>
            <person name="Li C.-Y."/>
            <person name="Huang L."/>
            <person name="Wang Z.-W."/>
            <person name="Zhao X."/>
            <person name="Zhong W.-Y."/>
            <person name="Peng D.-H."/>
            <person name="Ahmad S."/>
            <person name="Lan S."/>
            <person name="Zhang J.-S."/>
            <person name="Tsai W.-C."/>
            <person name="Van De Peer Y."/>
            <person name="Liu Z.-J."/>
        </authorList>
    </citation>
    <scope>NUCLEOTIDE SEQUENCE</scope>
    <source>
        <strain evidence="2">CP</strain>
        <tissue evidence="2">Leaves</tissue>
    </source>
</reference>
<sequence>MTLGTCEDYIPAEFQVEDNVIADEAEINTELIVERDVMAAHGIFEVEAEDDGEDSLFYEDFSGKEQYQDMPQDNSDEDEVIEEGVGEEDILGEVDGHEE</sequence>
<dbReference type="EMBL" id="JAUJYO010000016">
    <property type="protein sequence ID" value="KAK1295103.1"/>
    <property type="molecule type" value="Genomic_DNA"/>
</dbReference>
<feature type="compositionally biased region" description="Acidic residues" evidence="1">
    <location>
        <begin position="74"/>
        <end position="99"/>
    </location>
</feature>
<evidence type="ECO:0000313" key="3">
    <source>
        <dbReference type="Proteomes" id="UP001180020"/>
    </source>
</evidence>
<protein>
    <submittedName>
        <fullName evidence="2">Uncharacterized protein</fullName>
    </submittedName>
</protein>
<organism evidence="2 3">
    <name type="scientific">Acorus calamus</name>
    <name type="common">Sweet flag</name>
    <dbReference type="NCBI Taxonomy" id="4465"/>
    <lineage>
        <taxon>Eukaryota</taxon>
        <taxon>Viridiplantae</taxon>
        <taxon>Streptophyta</taxon>
        <taxon>Embryophyta</taxon>
        <taxon>Tracheophyta</taxon>
        <taxon>Spermatophyta</taxon>
        <taxon>Magnoliopsida</taxon>
        <taxon>Liliopsida</taxon>
        <taxon>Acoraceae</taxon>
        <taxon>Acorus</taxon>
    </lineage>
</organism>
<gene>
    <name evidence="2" type="ORF">QJS10_CPA16g00156</name>
</gene>
<comment type="caution">
    <text evidence="2">The sequence shown here is derived from an EMBL/GenBank/DDBJ whole genome shotgun (WGS) entry which is preliminary data.</text>
</comment>
<evidence type="ECO:0000313" key="2">
    <source>
        <dbReference type="EMBL" id="KAK1295103.1"/>
    </source>
</evidence>
<dbReference type="AlphaFoldDB" id="A0AAV9D4R4"/>
<keyword evidence="3" id="KW-1185">Reference proteome</keyword>
<dbReference type="Proteomes" id="UP001180020">
    <property type="component" value="Unassembled WGS sequence"/>
</dbReference>
<reference evidence="2" key="1">
    <citation type="journal article" date="2023" name="Nat. Commun.">
        <title>Diploid and tetraploid genomes of Acorus and the evolution of monocots.</title>
        <authorList>
            <person name="Ma L."/>
            <person name="Liu K.W."/>
            <person name="Li Z."/>
            <person name="Hsiao Y.Y."/>
            <person name="Qi Y."/>
            <person name="Fu T."/>
            <person name="Tang G.D."/>
            <person name="Zhang D."/>
            <person name="Sun W.H."/>
            <person name="Liu D.K."/>
            <person name="Li Y."/>
            <person name="Chen G.Z."/>
            <person name="Liu X.D."/>
            <person name="Liao X.Y."/>
            <person name="Jiang Y.T."/>
            <person name="Yu X."/>
            <person name="Hao Y."/>
            <person name="Huang J."/>
            <person name="Zhao X.W."/>
            <person name="Ke S."/>
            <person name="Chen Y.Y."/>
            <person name="Wu W.L."/>
            <person name="Hsu J.L."/>
            <person name="Lin Y.F."/>
            <person name="Huang M.D."/>
            <person name="Li C.Y."/>
            <person name="Huang L."/>
            <person name="Wang Z.W."/>
            <person name="Zhao X."/>
            <person name="Zhong W.Y."/>
            <person name="Peng D.H."/>
            <person name="Ahmad S."/>
            <person name="Lan S."/>
            <person name="Zhang J.S."/>
            <person name="Tsai W.C."/>
            <person name="Van de Peer Y."/>
            <person name="Liu Z.J."/>
        </authorList>
    </citation>
    <scope>NUCLEOTIDE SEQUENCE</scope>
    <source>
        <strain evidence="2">CP</strain>
    </source>
</reference>
<accession>A0AAV9D4R4</accession>
<proteinExistence type="predicted"/>